<feature type="domain" description="PhnB-like" evidence="1">
    <location>
        <begin position="5"/>
        <end position="138"/>
    </location>
</feature>
<reference evidence="3" key="1">
    <citation type="journal article" date="2019" name="Int. J. Syst. Evol. Microbiol.">
        <title>The Global Catalogue of Microorganisms (GCM) 10K type strain sequencing project: providing services to taxonomists for standard genome sequencing and annotation.</title>
        <authorList>
            <consortium name="The Broad Institute Genomics Platform"/>
            <consortium name="The Broad Institute Genome Sequencing Center for Infectious Disease"/>
            <person name="Wu L."/>
            <person name="Ma J."/>
        </authorList>
    </citation>
    <scope>NUCLEOTIDE SEQUENCE [LARGE SCALE GENOMIC DNA]</scope>
    <source>
        <strain evidence="3">JCM 16083</strain>
    </source>
</reference>
<comment type="caution">
    <text evidence="2">The sequence shown here is derived from an EMBL/GenBank/DDBJ whole genome shotgun (WGS) entry which is preliminary data.</text>
</comment>
<evidence type="ECO:0000313" key="3">
    <source>
        <dbReference type="Proteomes" id="UP001501126"/>
    </source>
</evidence>
<protein>
    <submittedName>
        <fullName evidence="2">VOC family protein</fullName>
    </submittedName>
</protein>
<evidence type="ECO:0000259" key="1">
    <source>
        <dbReference type="Pfam" id="PF06983"/>
    </source>
</evidence>
<name>A0ABP3Y4G6_9FLAO</name>
<dbReference type="PANTHER" id="PTHR33990">
    <property type="entry name" value="PROTEIN YJDN-RELATED"/>
    <property type="match status" value="1"/>
</dbReference>
<proteinExistence type="predicted"/>
<dbReference type="Proteomes" id="UP001501126">
    <property type="component" value="Unassembled WGS sequence"/>
</dbReference>
<dbReference type="EMBL" id="BAAAFH010000011">
    <property type="protein sequence ID" value="GAA0875677.1"/>
    <property type="molecule type" value="Genomic_DNA"/>
</dbReference>
<dbReference type="RefSeq" id="WP_343787414.1">
    <property type="nucleotide sequence ID" value="NZ_BAAAFH010000011.1"/>
</dbReference>
<dbReference type="Pfam" id="PF06983">
    <property type="entry name" value="3-dmu-9_3-mt"/>
    <property type="match status" value="1"/>
</dbReference>
<dbReference type="CDD" id="cd06588">
    <property type="entry name" value="PhnB_like"/>
    <property type="match status" value="1"/>
</dbReference>
<dbReference type="PANTHER" id="PTHR33990:SF1">
    <property type="entry name" value="PROTEIN YJDN"/>
    <property type="match status" value="1"/>
</dbReference>
<dbReference type="Gene3D" id="3.10.180.10">
    <property type="entry name" value="2,3-Dihydroxybiphenyl 1,2-Dioxygenase, domain 1"/>
    <property type="match status" value="1"/>
</dbReference>
<keyword evidence="3" id="KW-1185">Reference proteome</keyword>
<evidence type="ECO:0000313" key="2">
    <source>
        <dbReference type="EMBL" id="GAA0875677.1"/>
    </source>
</evidence>
<dbReference type="SUPFAM" id="SSF54593">
    <property type="entry name" value="Glyoxalase/Bleomycin resistance protein/Dihydroxybiphenyl dioxygenase"/>
    <property type="match status" value="1"/>
</dbReference>
<gene>
    <name evidence="2" type="ORF">GCM10009118_20860</name>
</gene>
<dbReference type="InterPro" id="IPR028973">
    <property type="entry name" value="PhnB-like"/>
</dbReference>
<dbReference type="InterPro" id="IPR029068">
    <property type="entry name" value="Glyas_Bleomycin-R_OHBP_Dase"/>
</dbReference>
<organism evidence="2 3">
    <name type="scientific">Wandonia haliotis</name>
    <dbReference type="NCBI Taxonomy" id="574963"/>
    <lineage>
        <taxon>Bacteria</taxon>
        <taxon>Pseudomonadati</taxon>
        <taxon>Bacteroidota</taxon>
        <taxon>Flavobacteriia</taxon>
        <taxon>Flavobacteriales</taxon>
        <taxon>Crocinitomicaceae</taxon>
        <taxon>Wandonia</taxon>
    </lineage>
</organism>
<sequence>MASVSVYLNFSGETEEAFTFYKSVFGGEFDGGIYRFSEIPPSDEMPSVPEEVADLVMHISFPIMGGVFTLMGSDAPESMGFNCTQGNNVYINLQPDSKEETERLFRELSEGGVIEHELSETFWQAYYGSCTDKFGVQWMFNFDMRE</sequence>
<accession>A0ABP3Y4G6</accession>